<name>A0A968GAX7_9SPIO</name>
<sequence length="250" mass="28001">MPLKLLSLFVVVGIFSFQALHALEDIHIGVRAGGELSTTITKYKTPDGAYRLNSFFDLFTTDRSQQRLISGGFFMSIFTELGFSPTFALHIGFGLALFRSQSKTVAITDQDSKLLGFEKHLASHQTIHLDILLNFRPESSGFFYKIGVGGVLNTPPKSIIQTLSGLKKKVHKSKSRIHLGITFINDLGWTFALGYLEKHFLHLGIRFALDMTTLFTPVNKNSIENMTGYSHINPFTMGLSLGYSYKFMVY</sequence>
<protein>
    <recommendedName>
        <fullName evidence="3">Outer membrane protein beta-barrel domain-containing protein</fullName>
    </recommendedName>
</protein>
<dbReference type="RefSeq" id="WP_167700736.1">
    <property type="nucleotide sequence ID" value="NZ_CP118174.1"/>
</dbReference>
<evidence type="ECO:0000313" key="1">
    <source>
        <dbReference type="EMBL" id="NIZ41167.1"/>
    </source>
</evidence>
<keyword evidence="2" id="KW-1185">Reference proteome</keyword>
<reference evidence="1 2" key="1">
    <citation type="submission" date="2020-03" db="EMBL/GenBank/DDBJ databases">
        <title>Spirochaetal bacteria isolated from arthropods constitute a novel genus Entomospira genus novum within the order Spirochaetales.</title>
        <authorList>
            <person name="Grana-Miraglia L."/>
            <person name="Sikutova S."/>
            <person name="Fingerle V."/>
            <person name="Sing A."/>
            <person name="Castillo-Ramirez S."/>
            <person name="Margos G."/>
            <person name="Rudolf I."/>
        </authorList>
    </citation>
    <scope>NUCLEOTIDE SEQUENCE [LARGE SCALE GENOMIC DNA]</scope>
    <source>
        <strain evidence="1 2">BR193</strain>
    </source>
</reference>
<dbReference type="Proteomes" id="UP000711995">
    <property type="component" value="Unassembled WGS sequence"/>
</dbReference>
<evidence type="ECO:0008006" key="3">
    <source>
        <dbReference type="Google" id="ProtNLM"/>
    </source>
</evidence>
<proteinExistence type="predicted"/>
<dbReference type="EMBL" id="JAATLJ010000001">
    <property type="protein sequence ID" value="NIZ41167.1"/>
    <property type="molecule type" value="Genomic_DNA"/>
</dbReference>
<comment type="caution">
    <text evidence="1">The sequence shown here is derived from an EMBL/GenBank/DDBJ whole genome shotgun (WGS) entry which is preliminary data.</text>
</comment>
<gene>
    <name evidence="1" type="ORF">HCT14_06585</name>
</gene>
<evidence type="ECO:0000313" key="2">
    <source>
        <dbReference type="Proteomes" id="UP000711995"/>
    </source>
</evidence>
<dbReference type="AlphaFoldDB" id="A0A968GAX7"/>
<accession>A0A968GAX7</accession>
<organism evidence="1 2">
    <name type="scientific">Entomospira entomophila</name>
    <dbReference type="NCBI Taxonomy" id="2719988"/>
    <lineage>
        <taxon>Bacteria</taxon>
        <taxon>Pseudomonadati</taxon>
        <taxon>Spirochaetota</taxon>
        <taxon>Spirochaetia</taxon>
        <taxon>Spirochaetales</taxon>
        <taxon>Spirochaetaceae</taxon>
        <taxon>Entomospira</taxon>
    </lineage>
</organism>